<dbReference type="Proteomes" id="UP000000379">
    <property type="component" value="Chromosome"/>
</dbReference>
<sequence length="106" mass="11384">MTRLSQRLFMLYLALLLALAALGAHNQVRRNLHADLLSDKAALQDQLGSLRRNAAEVTGALAVRAWAHARGMVPAPEVANVTHIAPAAPPEAAAQPSGLEVYTVWR</sequence>
<evidence type="ECO:0008006" key="3">
    <source>
        <dbReference type="Google" id="ProtNLM"/>
    </source>
</evidence>
<reference evidence="1 2" key="2">
    <citation type="journal article" date="2011" name="Stand. Genomic Sci.">
        <title>Complete genome sequence of Truepera radiovictrix type strain (RQ-24).</title>
        <authorList>
            <person name="Ivanova N."/>
            <person name="Rohde C."/>
            <person name="Munk C."/>
            <person name="Nolan M."/>
            <person name="Lucas S."/>
            <person name="Del Rio T.G."/>
            <person name="Tice H."/>
            <person name="Deshpande S."/>
            <person name="Cheng J.F."/>
            <person name="Tapia R."/>
            <person name="Han C."/>
            <person name="Goodwin L."/>
            <person name="Pitluck S."/>
            <person name="Liolios K."/>
            <person name="Mavromatis K."/>
            <person name="Mikhailova N."/>
            <person name="Pati A."/>
            <person name="Chen A."/>
            <person name="Palaniappan K."/>
            <person name="Land M."/>
            <person name="Hauser L."/>
            <person name="Chang Y.J."/>
            <person name="Jeffries C.D."/>
            <person name="Brambilla E."/>
            <person name="Rohde M."/>
            <person name="Goker M."/>
            <person name="Tindall B.J."/>
            <person name="Woyke T."/>
            <person name="Bristow J."/>
            <person name="Eisen J.A."/>
            <person name="Markowitz V."/>
            <person name="Hugenholtz P."/>
            <person name="Kyrpides N.C."/>
            <person name="Klenk H.P."/>
            <person name="Lapidus A."/>
        </authorList>
    </citation>
    <scope>NUCLEOTIDE SEQUENCE [LARGE SCALE GENOMIC DNA]</scope>
    <source>
        <strain evidence="2">DSM 17093 / CIP 108686 / LMG 22925 / RQ-24</strain>
    </source>
</reference>
<dbReference type="EMBL" id="CP002049">
    <property type="protein sequence ID" value="ADI14719.1"/>
    <property type="molecule type" value="Genomic_DNA"/>
</dbReference>
<name>D7CY80_TRURR</name>
<dbReference type="HOGENOM" id="CLU_2222083_0_0_0"/>
<dbReference type="KEGG" id="tra:Trad_1600"/>
<organism evidence="1 2">
    <name type="scientific">Truepera radiovictrix (strain DSM 17093 / CIP 108686 / LMG 22925 / RQ-24)</name>
    <dbReference type="NCBI Taxonomy" id="649638"/>
    <lineage>
        <taxon>Bacteria</taxon>
        <taxon>Thermotogati</taxon>
        <taxon>Deinococcota</taxon>
        <taxon>Deinococci</taxon>
        <taxon>Trueperales</taxon>
        <taxon>Trueperaceae</taxon>
        <taxon>Truepera</taxon>
    </lineage>
</organism>
<dbReference type="AlphaFoldDB" id="D7CY80"/>
<gene>
    <name evidence="1" type="ordered locus">Trad_1600</name>
</gene>
<evidence type="ECO:0000313" key="1">
    <source>
        <dbReference type="EMBL" id="ADI14719.1"/>
    </source>
</evidence>
<dbReference type="RefSeq" id="WP_013178087.1">
    <property type="nucleotide sequence ID" value="NC_014221.1"/>
</dbReference>
<dbReference type="STRING" id="649638.Trad_1600"/>
<keyword evidence="2" id="KW-1185">Reference proteome</keyword>
<reference evidence="2" key="1">
    <citation type="submission" date="2010-05" db="EMBL/GenBank/DDBJ databases">
        <title>The complete genome of Truepera radiovictris DSM 17093.</title>
        <authorList>
            <consortium name="US DOE Joint Genome Institute (JGI-PGF)"/>
            <person name="Lucas S."/>
            <person name="Copeland A."/>
            <person name="Lapidus A."/>
            <person name="Glavina del Rio T."/>
            <person name="Dalin E."/>
            <person name="Tice H."/>
            <person name="Bruce D."/>
            <person name="Goodwin L."/>
            <person name="Pitluck S."/>
            <person name="Kyrpides N."/>
            <person name="Mavromatis K."/>
            <person name="Ovchinnikova G."/>
            <person name="Munk A.C."/>
            <person name="Detter J.C."/>
            <person name="Han C."/>
            <person name="Tapia R."/>
            <person name="Land M."/>
            <person name="Hauser L."/>
            <person name="Markowitz V."/>
            <person name="Cheng J.-F."/>
            <person name="Hugenholtz P."/>
            <person name="Woyke T."/>
            <person name="Wu D."/>
            <person name="Tindall B."/>
            <person name="Pomrenke H.G."/>
            <person name="Brambilla E."/>
            <person name="Klenk H.-P."/>
            <person name="Eisen J.A."/>
        </authorList>
    </citation>
    <scope>NUCLEOTIDE SEQUENCE [LARGE SCALE GENOMIC DNA]</scope>
    <source>
        <strain evidence="2">DSM 17093 / CIP 108686 / LMG 22925 / RQ-24</strain>
    </source>
</reference>
<protein>
    <recommendedName>
        <fullName evidence="3">Cell division protein FtsL</fullName>
    </recommendedName>
</protein>
<proteinExistence type="predicted"/>
<evidence type="ECO:0000313" key="2">
    <source>
        <dbReference type="Proteomes" id="UP000000379"/>
    </source>
</evidence>
<accession>D7CY80</accession>